<accession>A0AAP4D2V6</accession>
<evidence type="ECO:0000313" key="1">
    <source>
        <dbReference type="EMBL" id="MDK9364186.1"/>
    </source>
</evidence>
<dbReference type="AlphaFoldDB" id="A0AAP4D2V6"/>
<proteinExistence type="predicted"/>
<gene>
    <name evidence="1" type="ORF">QQF32_13365</name>
</gene>
<keyword evidence="2" id="KW-1185">Reference proteome</keyword>
<protein>
    <submittedName>
        <fullName evidence="1">Uncharacterized protein</fullName>
    </submittedName>
</protein>
<dbReference type="EMBL" id="JASSOM010000056">
    <property type="protein sequence ID" value="MDK9364186.1"/>
    <property type="molecule type" value="Genomic_DNA"/>
</dbReference>
<name>A0AAP4D2V6_9ENTR</name>
<organism evidence="1 2">
    <name type="scientific">Lelliottia wanjuensis</name>
    <dbReference type="NCBI Taxonomy" id="3050585"/>
    <lineage>
        <taxon>Bacteria</taxon>
        <taxon>Pseudomonadati</taxon>
        <taxon>Pseudomonadota</taxon>
        <taxon>Gammaproteobacteria</taxon>
        <taxon>Enterobacterales</taxon>
        <taxon>Enterobacteriaceae</taxon>
        <taxon>Lelliottia</taxon>
    </lineage>
</organism>
<sequence length="56" mass="6552">MEKIENPKEFAEWLRDIAQHIEESSPLIKLVRTESKNSDNGDAIKLIELTFNTPRR</sequence>
<evidence type="ECO:0000313" key="2">
    <source>
        <dbReference type="Proteomes" id="UP001223214"/>
    </source>
</evidence>
<dbReference type="Proteomes" id="UP001223214">
    <property type="component" value="Unassembled WGS sequence"/>
</dbReference>
<dbReference type="RefSeq" id="WP_285149517.1">
    <property type="nucleotide sequence ID" value="NZ_JASSOM010000056.1"/>
</dbReference>
<comment type="caution">
    <text evidence="1">The sequence shown here is derived from an EMBL/GenBank/DDBJ whole genome shotgun (WGS) entry which is preliminary data.</text>
</comment>
<reference evidence="1 2" key="1">
    <citation type="submission" date="2023-06" db="EMBL/GenBank/DDBJ databases">
        <title>Identification and characterization of antibiotic-resistant Gram-negative bacteria.</title>
        <authorList>
            <person name="Cho G.-S."/>
            <person name="Lee J."/>
            <person name="Tai E."/>
            <person name="Jeong S."/>
            <person name="Kim I."/>
            <person name="Kim B.-E."/>
            <person name="Jeong M.-I."/>
            <person name="Oh K.-K."/>
            <person name="Franz C.M.A.P."/>
        </authorList>
    </citation>
    <scope>NUCLEOTIDE SEQUENCE [LARGE SCALE GENOMIC DNA]</scope>
    <source>
        <strain evidence="1 2">V106_12</strain>
    </source>
</reference>